<sequence>MSQRSSAKGSRPPHGHNRDTREGVRKGWAKPAVMPTAKAKAYQDRQKSIIEAAGSFLGPPPEDEVLFEATLVIPAKQMYLEEIFDAECFDAVRKAHEVWIVLKKPNAIDIHSRTLRNLREAFREINWAIHDIRTAQHHFSSLFLVQLPLEGERSITVDLDCRPQVSLRARSEQLISVQENSHVAHTLMKGLRESFLSSMDALQGRPKQILQMRVDFGHVKIRRRKKIVQENGNPNEMRFAEFASMASQYGRRGGADFEARLQSSGPVLHMIRHILQPTTGFFHSHQNLSFHDTISIKLQEVTLEADIDRTRRGQAALKNVRLMKPDDSPPLKWTILAPDKKYDWCLRVDSGINLPINPQISQLVNSIVVESDTHEEATTLEAFLQNPVHIVVENPRLLAGKVDQILLKSTVAVPFRDTPYVLDVSYHRTWEGVETGAHPNQSWQSLGFHGVHWAAELNSVNATDTRKDWGLHQRNVWRGLADSAEGQFHEFICYVLEGLSALDGVSP</sequence>
<evidence type="ECO:0000313" key="3">
    <source>
        <dbReference type="Proteomes" id="UP000706124"/>
    </source>
</evidence>
<dbReference type="OrthoDB" id="4739136at2759"/>
<gene>
    <name evidence="2" type="ORF">E4U60_006251</name>
</gene>
<name>A0A9P7MJZ4_9HYPO</name>
<dbReference type="EMBL" id="SRPO01000006">
    <property type="protein sequence ID" value="KAG5949325.1"/>
    <property type="molecule type" value="Genomic_DNA"/>
</dbReference>
<proteinExistence type="predicted"/>
<accession>A0A9P7MJZ4</accession>
<evidence type="ECO:0000313" key="2">
    <source>
        <dbReference type="EMBL" id="KAG5949325.1"/>
    </source>
</evidence>
<feature type="compositionally biased region" description="Basic and acidic residues" evidence="1">
    <location>
        <begin position="16"/>
        <end position="25"/>
    </location>
</feature>
<keyword evidence="3" id="KW-1185">Reference proteome</keyword>
<feature type="region of interest" description="Disordered" evidence="1">
    <location>
        <begin position="1"/>
        <end position="30"/>
    </location>
</feature>
<comment type="caution">
    <text evidence="2">The sequence shown here is derived from an EMBL/GenBank/DDBJ whole genome shotgun (WGS) entry which is preliminary data.</text>
</comment>
<organism evidence="2 3">
    <name type="scientific">Claviceps pazoutovae</name>
    <dbReference type="NCBI Taxonomy" id="1649127"/>
    <lineage>
        <taxon>Eukaryota</taxon>
        <taxon>Fungi</taxon>
        <taxon>Dikarya</taxon>
        <taxon>Ascomycota</taxon>
        <taxon>Pezizomycotina</taxon>
        <taxon>Sordariomycetes</taxon>
        <taxon>Hypocreomycetidae</taxon>
        <taxon>Hypocreales</taxon>
        <taxon>Clavicipitaceae</taxon>
        <taxon>Claviceps</taxon>
    </lineage>
</organism>
<evidence type="ECO:0000256" key="1">
    <source>
        <dbReference type="SAM" id="MobiDB-lite"/>
    </source>
</evidence>
<dbReference type="Proteomes" id="UP000706124">
    <property type="component" value="Unassembled WGS sequence"/>
</dbReference>
<dbReference type="AlphaFoldDB" id="A0A9P7MJZ4"/>
<protein>
    <submittedName>
        <fullName evidence="2">Uncharacterized protein</fullName>
    </submittedName>
</protein>
<reference evidence="2 3" key="1">
    <citation type="journal article" date="2020" name="bioRxiv">
        <title>Whole genome comparisons of ergot fungi reveals the divergence and evolution of species within the genus Claviceps are the result of varying mechanisms driving genome evolution and host range expansion.</title>
        <authorList>
            <person name="Wyka S.A."/>
            <person name="Mondo S.J."/>
            <person name="Liu M."/>
            <person name="Dettman J."/>
            <person name="Nalam V."/>
            <person name="Broders K.D."/>
        </authorList>
    </citation>
    <scope>NUCLEOTIDE SEQUENCE [LARGE SCALE GENOMIC DNA]</scope>
    <source>
        <strain evidence="2 3">CCC 1485</strain>
    </source>
</reference>